<accession>A0A936YTV0</accession>
<evidence type="ECO:0000313" key="2">
    <source>
        <dbReference type="EMBL" id="MBL0374861.1"/>
    </source>
</evidence>
<feature type="transmembrane region" description="Helical" evidence="1">
    <location>
        <begin position="244"/>
        <end position="261"/>
    </location>
</feature>
<keyword evidence="1" id="KW-1133">Transmembrane helix</keyword>
<keyword evidence="1" id="KW-0812">Transmembrane</keyword>
<sequence length="605" mass="65231">MARIFVAMIERVEQGGMPAAGERWLYWPYLLFFLAGIYFYIGIDLVDGQLYNGDPDDVLRMLQVQALWDRGGWYNLTLPRIFGPEPYLSPWSRLVDLPYILFGMAVAPFVGQDRALDLAFQCWPIAMAAIYGVLCLGILRQLVPARGALSIPLILLILILSPFAIWEFSPGRVDHHNVQMLLLLATAYGVCLGNARGAFIAGAVVPIALAVGLETLPMLAVALIGIVVTWCLNLRNSSRILKSAGLASLLSTVLVTIAVIPPRDYFLARPDAFSAPFAMALLTFGILALVLPTLFIYRRGFAIRAMAFGLLGAASIGGIVWLYPTLLGGPFPMIDPLVHAYWFDRINQEKSALQFLRSGDDGAIVLISAAMVILIASIPAVVFAARRGKMELAVFFAICVAALLLTFASNRTLRTAMAILPLLLPVALAGARQAYQARGLMLALPAVGIGATGLIVGLLYLAIPVSPYQVDAPDALLYSTCEGEDFSPLNALPPSRLLTPPSLGLQILSQVSDQIAVSSVPFHRSAPAISRFLRGFMTRDAALRAEFLDGYDYLAFCRAPTGLPGEDKLPLLSSLMAGNPVPGLTPMAIAGSKALMLFKIDNAGR</sequence>
<feature type="transmembrane region" description="Helical" evidence="1">
    <location>
        <begin position="392"/>
        <end position="409"/>
    </location>
</feature>
<dbReference type="RefSeq" id="WP_201663411.1">
    <property type="nucleotide sequence ID" value="NZ_JAEQNC010000016.1"/>
</dbReference>
<proteinExistence type="predicted"/>
<feature type="transmembrane region" description="Helical" evidence="1">
    <location>
        <begin position="24"/>
        <end position="43"/>
    </location>
</feature>
<feature type="transmembrane region" description="Helical" evidence="1">
    <location>
        <begin position="415"/>
        <end position="435"/>
    </location>
</feature>
<feature type="transmembrane region" description="Helical" evidence="1">
    <location>
        <begin position="181"/>
        <end position="209"/>
    </location>
</feature>
<evidence type="ECO:0000256" key="1">
    <source>
        <dbReference type="SAM" id="Phobius"/>
    </source>
</evidence>
<gene>
    <name evidence="2" type="ORF">JJB09_22875</name>
</gene>
<reference evidence="2" key="1">
    <citation type="submission" date="2021-01" db="EMBL/GenBank/DDBJ databases">
        <title>Rhizobium sp. strain KVB221 16S ribosomal RNA gene Genome sequencing and assembly.</title>
        <authorList>
            <person name="Kang M."/>
        </authorList>
    </citation>
    <scope>NUCLEOTIDE SEQUENCE</scope>
    <source>
        <strain evidence="2">KVB221</strain>
    </source>
</reference>
<feature type="transmembrane region" description="Helical" evidence="1">
    <location>
        <begin position="149"/>
        <end position="169"/>
    </location>
</feature>
<name>A0A936YTV0_9HYPH</name>
<comment type="caution">
    <text evidence="2">The sequence shown here is derived from an EMBL/GenBank/DDBJ whole genome shotgun (WGS) entry which is preliminary data.</text>
</comment>
<organism evidence="2 3">
    <name type="scientific">Rhizobium setariae</name>
    <dbReference type="NCBI Taxonomy" id="2801340"/>
    <lineage>
        <taxon>Bacteria</taxon>
        <taxon>Pseudomonadati</taxon>
        <taxon>Pseudomonadota</taxon>
        <taxon>Alphaproteobacteria</taxon>
        <taxon>Hyphomicrobiales</taxon>
        <taxon>Rhizobiaceae</taxon>
        <taxon>Rhizobium/Agrobacterium group</taxon>
        <taxon>Rhizobium</taxon>
    </lineage>
</organism>
<dbReference type="AlphaFoldDB" id="A0A936YTV0"/>
<keyword evidence="3" id="KW-1185">Reference proteome</keyword>
<feature type="transmembrane region" description="Helical" evidence="1">
    <location>
        <begin position="301"/>
        <end position="323"/>
    </location>
</feature>
<evidence type="ECO:0000313" key="3">
    <source>
        <dbReference type="Proteomes" id="UP000633219"/>
    </source>
</evidence>
<feature type="transmembrane region" description="Helical" evidence="1">
    <location>
        <begin position="442"/>
        <end position="463"/>
    </location>
</feature>
<feature type="transmembrane region" description="Helical" evidence="1">
    <location>
        <begin position="91"/>
        <end position="110"/>
    </location>
</feature>
<feature type="transmembrane region" description="Helical" evidence="1">
    <location>
        <begin position="363"/>
        <end position="385"/>
    </location>
</feature>
<keyword evidence="1" id="KW-0472">Membrane</keyword>
<feature type="transmembrane region" description="Helical" evidence="1">
    <location>
        <begin position="215"/>
        <end position="232"/>
    </location>
</feature>
<dbReference type="Proteomes" id="UP000633219">
    <property type="component" value="Unassembled WGS sequence"/>
</dbReference>
<feature type="transmembrane region" description="Helical" evidence="1">
    <location>
        <begin position="122"/>
        <end position="143"/>
    </location>
</feature>
<dbReference type="EMBL" id="JAEQNC010000016">
    <property type="protein sequence ID" value="MBL0374861.1"/>
    <property type="molecule type" value="Genomic_DNA"/>
</dbReference>
<protein>
    <submittedName>
        <fullName evidence="2">Uncharacterized protein</fullName>
    </submittedName>
</protein>
<feature type="transmembrane region" description="Helical" evidence="1">
    <location>
        <begin position="273"/>
        <end position="294"/>
    </location>
</feature>